<dbReference type="GO" id="GO:0050378">
    <property type="term" value="F:UDP-glucuronate 4-epimerase activity"/>
    <property type="evidence" value="ECO:0007669"/>
    <property type="project" value="UniProtKB-EC"/>
</dbReference>
<dbReference type="Gene3D" id="3.40.50.720">
    <property type="entry name" value="NAD(P)-binding Rossmann-like Domain"/>
    <property type="match status" value="1"/>
</dbReference>
<evidence type="ECO:0000256" key="1">
    <source>
        <dbReference type="ARBA" id="ARBA00004205"/>
    </source>
</evidence>
<keyword evidence="3 10" id="KW-0812">Transmembrane</keyword>
<gene>
    <name evidence="12" type="ORF">SI8410_10014310</name>
</gene>
<protein>
    <recommendedName>
        <fullName evidence="9">UDP-glucuronate 4-epimerase</fullName>
        <ecNumber evidence="9">5.1.3.6</ecNumber>
    </recommendedName>
</protein>
<feature type="domain" description="NAD-dependent epimerase/dehydratase" evidence="11">
    <location>
        <begin position="129"/>
        <end position="363"/>
    </location>
</feature>
<feature type="transmembrane region" description="Helical" evidence="10">
    <location>
        <begin position="60"/>
        <end position="77"/>
    </location>
</feature>
<evidence type="ECO:0000256" key="6">
    <source>
        <dbReference type="ARBA" id="ARBA00023136"/>
    </source>
</evidence>
<comment type="catalytic activity">
    <reaction evidence="8">
        <text>UDP-alpha-D-glucuronate = UDP-alpha-D-galacturonate</text>
        <dbReference type="Rhea" id="RHEA:11404"/>
        <dbReference type="ChEBI" id="CHEBI:57635"/>
        <dbReference type="ChEBI" id="CHEBI:58052"/>
        <dbReference type="EC" id="5.1.3.6"/>
    </reaction>
</comment>
<comment type="similarity">
    <text evidence="2">Belongs to the NAD(P)-dependent epimerase/dehydratase family.</text>
</comment>
<evidence type="ECO:0000256" key="4">
    <source>
        <dbReference type="ARBA" id="ARBA00022989"/>
    </source>
</evidence>
<dbReference type="EMBL" id="LR746273">
    <property type="protein sequence ID" value="CAA7403632.1"/>
    <property type="molecule type" value="Genomic_DNA"/>
</dbReference>
<dbReference type="InterPro" id="IPR001509">
    <property type="entry name" value="Epimerase_deHydtase"/>
</dbReference>
<dbReference type="GO" id="GO:0032580">
    <property type="term" value="C:Golgi cisterna membrane"/>
    <property type="evidence" value="ECO:0007669"/>
    <property type="project" value="UniProtKB-SubCell"/>
</dbReference>
<keyword evidence="4 10" id="KW-1133">Transmembrane helix</keyword>
<evidence type="ECO:0000256" key="3">
    <source>
        <dbReference type="ARBA" id="ARBA00022692"/>
    </source>
</evidence>
<dbReference type="PANTHER" id="PTHR43574">
    <property type="entry name" value="EPIMERASE-RELATED"/>
    <property type="match status" value="1"/>
</dbReference>
<dbReference type="PROSITE" id="PS51257">
    <property type="entry name" value="PROKAR_LIPOPROTEIN"/>
    <property type="match status" value="1"/>
</dbReference>
<keyword evidence="7" id="KW-0413">Isomerase</keyword>
<dbReference type="FunFam" id="3.40.50.720:FF:000198">
    <property type="entry name" value="UDP-glucuronate 4-epimerase 3"/>
    <property type="match status" value="1"/>
</dbReference>
<comment type="subcellular location">
    <subcellularLocation>
        <location evidence="1">Golgi apparatus</location>
        <location evidence="1">Golgi stack membrane</location>
        <topology evidence="1">Multi-pass membrane protein</topology>
    </subcellularLocation>
</comment>
<reference evidence="12" key="1">
    <citation type="submission" date="2020-02" db="EMBL/GenBank/DDBJ databases">
        <authorList>
            <person name="Scholz U."/>
            <person name="Mascher M."/>
            <person name="Fiebig A."/>
        </authorList>
    </citation>
    <scope>NUCLEOTIDE SEQUENCE</scope>
</reference>
<evidence type="ECO:0000313" key="12">
    <source>
        <dbReference type="EMBL" id="CAA7403632.1"/>
    </source>
</evidence>
<dbReference type="SUPFAM" id="SSF51735">
    <property type="entry name" value="NAD(P)-binding Rossmann-fold domains"/>
    <property type="match status" value="1"/>
</dbReference>
<sequence length="468" mass="51112">MPQLKTTAISSLHLHGGGGGGGCDGVLPSTPGKFKMDKTPFHHHYNHNNRLLLRYPLPKFVVLSLFLVVGLFLFFHFSPVSPSYSSSAARIDRRSLRTASWGGAAWEKRVRSSARIRQSSRSGRRGISVLVTGAAGFVGSHVAGALKRRGDGVLGLDNFNDYYEPSLKRARQLQLENAGVFVVEGDINDGALLRKLFDVVPFTHVMHLAAQAGVRYAMRNPSSYVHSNVAGLVSVLEAAKSAAPQPAVVWASSSSVYGLNSKVPFSESDRTDRPASLYAATKKAGEEIAHVYNHIYGLSITGLRFFTVYGPWGRPDMAYFFFTKDILRGKSISIFEGPDHATVARDFTFIDDIVDGCIAALDTAGKSTGTGGKKRGPAQLRVFNLGNTSPVPVSELVRILEKLLKKKAVKKIVKMPRNGDVPFTHANVSLAQRELGYRPATDLQTGLKRFVKWYLEYYSPGVKKIGSI</sequence>
<evidence type="ECO:0000256" key="9">
    <source>
        <dbReference type="ARBA" id="ARBA00066697"/>
    </source>
</evidence>
<evidence type="ECO:0000256" key="10">
    <source>
        <dbReference type="SAM" id="Phobius"/>
    </source>
</evidence>
<dbReference type="PRINTS" id="PR01713">
    <property type="entry name" value="NUCEPIMERASE"/>
</dbReference>
<keyword evidence="13" id="KW-1185">Reference proteome</keyword>
<evidence type="ECO:0000256" key="7">
    <source>
        <dbReference type="ARBA" id="ARBA00023235"/>
    </source>
</evidence>
<dbReference type="InterPro" id="IPR036291">
    <property type="entry name" value="NAD(P)-bd_dom_sf"/>
</dbReference>
<dbReference type="Proteomes" id="UP000663760">
    <property type="component" value="Chromosome 10"/>
</dbReference>
<keyword evidence="6 10" id="KW-0472">Membrane</keyword>
<dbReference type="EC" id="5.1.3.6" evidence="9"/>
<organism evidence="12 13">
    <name type="scientific">Spirodela intermedia</name>
    <name type="common">Intermediate duckweed</name>
    <dbReference type="NCBI Taxonomy" id="51605"/>
    <lineage>
        <taxon>Eukaryota</taxon>
        <taxon>Viridiplantae</taxon>
        <taxon>Streptophyta</taxon>
        <taxon>Embryophyta</taxon>
        <taxon>Tracheophyta</taxon>
        <taxon>Spermatophyta</taxon>
        <taxon>Magnoliopsida</taxon>
        <taxon>Liliopsida</taxon>
        <taxon>Araceae</taxon>
        <taxon>Lemnoideae</taxon>
        <taxon>Spirodela</taxon>
    </lineage>
</organism>
<dbReference type="AlphaFoldDB" id="A0A7I8L1J0"/>
<dbReference type="Pfam" id="PF01370">
    <property type="entry name" value="Epimerase"/>
    <property type="match status" value="1"/>
</dbReference>
<evidence type="ECO:0000256" key="2">
    <source>
        <dbReference type="ARBA" id="ARBA00007637"/>
    </source>
</evidence>
<evidence type="ECO:0000256" key="8">
    <source>
        <dbReference type="ARBA" id="ARBA00050136"/>
    </source>
</evidence>
<proteinExistence type="inferred from homology"/>
<evidence type="ECO:0000259" key="11">
    <source>
        <dbReference type="Pfam" id="PF01370"/>
    </source>
</evidence>
<accession>A0A7I8L1J0</accession>
<keyword evidence="5" id="KW-0520">NAD</keyword>
<name>A0A7I8L1J0_SPIIN</name>
<evidence type="ECO:0000313" key="13">
    <source>
        <dbReference type="Proteomes" id="UP000663760"/>
    </source>
</evidence>
<evidence type="ECO:0000256" key="5">
    <source>
        <dbReference type="ARBA" id="ARBA00023027"/>
    </source>
</evidence>
<dbReference type="OrthoDB" id="202470at2759"/>